<accession>A0A840AEI9</accession>
<organism evidence="2 3">
    <name type="scientific">Roseococcus suduntuyensis</name>
    <dbReference type="NCBI Taxonomy" id="455361"/>
    <lineage>
        <taxon>Bacteria</taxon>
        <taxon>Pseudomonadati</taxon>
        <taxon>Pseudomonadota</taxon>
        <taxon>Alphaproteobacteria</taxon>
        <taxon>Acetobacterales</taxon>
        <taxon>Roseomonadaceae</taxon>
        <taxon>Roseococcus</taxon>
    </lineage>
</organism>
<dbReference type="EMBL" id="JACIDJ010000002">
    <property type="protein sequence ID" value="MBB3898505.1"/>
    <property type="molecule type" value="Genomic_DNA"/>
</dbReference>
<dbReference type="InterPro" id="IPR036868">
    <property type="entry name" value="TusA-like_sf"/>
</dbReference>
<dbReference type="InterPro" id="IPR001455">
    <property type="entry name" value="TusA-like"/>
</dbReference>
<name>A0A840AEI9_9PROT</name>
<dbReference type="Proteomes" id="UP000553193">
    <property type="component" value="Unassembled WGS sequence"/>
</dbReference>
<sequence length="89" mass="9818">MASNDGQKNTDLAEIHESLDVTADRCPMTFVRTRLRLDRMAAGQVLEVRFAGAEPAENLPRSARELGHDVLALEIDESGIAGRMVIRKN</sequence>
<evidence type="ECO:0000313" key="3">
    <source>
        <dbReference type="Proteomes" id="UP000553193"/>
    </source>
</evidence>
<proteinExistence type="predicted"/>
<dbReference type="PROSITE" id="PS01148">
    <property type="entry name" value="UPF0033"/>
    <property type="match status" value="1"/>
</dbReference>
<dbReference type="RefSeq" id="WP_311727757.1">
    <property type="nucleotide sequence ID" value="NZ_JACIDJ010000002.1"/>
</dbReference>
<dbReference type="AlphaFoldDB" id="A0A840AEI9"/>
<feature type="domain" description="UPF0033" evidence="1">
    <location>
        <begin position="19"/>
        <end position="43"/>
    </location>
</feature>
<dbReference type="GO" id="GO:0016740">
    <property type="term" value="F:transferase activity"/>
    <property type="evidence" value="ECO:0007669"/>
    <property type="project" value="UniProtKB-KW"/>
</dbReference>
<dbReference type="Gene3D" id="3.30.110.40">
    <property type="entry name" value="TusA-like domain"/>
    <property type="match status" value="1"/>
</dbReference>
<gene>
    <name evidence="2" type="ORF">GGQ83_001942</name>
</gene>
<keyword evidence="3" id="KW-1185">Reference proteome</keyword>
<reference evidence="2 3" key="1">
    <citation type="submission" date="2020-08" db="EMBL/GenBank/DDBJ databases">
        <title>Genomic Encyclopedia of Type Strains, Phase IV (KMG-IV): sequencing the most valuable type-strain genomes for metagenomic binning, comparative biology and taxonomic classification.</title>
        <authorList>
            <person name="Goeker M."/>
        </authorList>
    </citation>
    <scope>NUCLEOTIDE SEQUENCE [LARGE SCALE GENOMIC DNA]</scope>
    <source>
        <strain evidence="2 3">DSM 19979</strain>
    </source>
</reference>
<dbReference type="Pfam" id="PF01206">
    <property type="entry name" value="TusA"/>
    <property type="match status" value="1"/>
</dbReference>
<dbReference type="SUPFAM" id="SSF64307">
    <property type="entry name" value="SirA-like"/>
    <property type="match status" value="1"/>
</dbReference>
<dbReference type="CDD" id="cd00291">
    <property type="entry name" value="SirA_YedF_YeeD"/>
    <property type="match status" value="1"/>
</dbReference>
<evidence type="ECO:0000259" key="1">
    <source>
        <dbReference type="PROSITE" id="PS01148"/>
    </source>
</evidence>
<keyword evidence="2" id="KW-0808">Transferase</keyword>
<evidence type="ECO:0000313" key="2">
    <source>
        <dbReference type="EMBL" id="MBB3898505.1"/>
    </source>
</evidence>
<comment type="caution">
    <text evidence="2">The sequence shown here is derived from an EMBL/GenBank/DDBJ whole genome shotgun (WGS) entry which is preliminary data.</text>
</comment>
<protein>
    <submittedName>
        <fullName evidence="2">TusA-related sulfurtransferase</fullName>
    </submittedName>
</protein>